<name>A0ABM7WBG2_9BACT</name>
<gene>
    <name evidence="1" type="ORF">DPPLL_26950</name>
</gene>
<dbReference type="Gene3D" id="3.60.20.40">
    <property type="match status" value="1"/>
</dbReference>
<dbReference type="EMBL" id="AP025516">
    <property type="protein sequence ID" value="BDD88330.1"/>
    <property type="molecule type" value="Genomic_DNA"/>
</dbReference>
<proteinExistence type="predicted"/>
<dbReference type="InterPro" id="IPR043138">
    <property type="entry name" value="GGT_lsub"/>
</dbReference>
<dbReference type="Gene3D" id="1.10.246.130">
    <property type="match status" value="1"/>
</dbReference>
<dbReference type="InterPro" id="IPR052896">
    <property type="entry name" value="GGT-like_enzyme"/>
</dbReference>
<dbReference type="PANTHER" id="PTHR43881">
    <property type="entry name" value="GAMMA-GLUTAMYLTRANSPEPTIDASE (AFU_ORTHOLOGUE AFUA_4G13580)"/>
    <property type="match status" value="1"/>
</dbReference>
<reference evidence="1 2" key="1">
    <citation type="submission" date="2022-01" db="EMBL/GenBank/DDBJ databases">
        <title>Desulfofustis limnae sp. nov., a novel mesophilic sulfate-reducing bacterium isolated from marsh soil.</title>
        <authorList>
            <person name="Watanabe M."/>
            <person name="Takahashi A."/>
            <person name="Kojima H."/>
            <person name="Fukui M."/>
        </authorList>
    </citation>
    <scope>NUCLEOTIDE SEQUENCE [LARGE SCALE GENOMIC DNA]</scope>
    <source>
        <strain evidence="1 2">PPLL</strain>
    </source>
</reference>
<sequence length="527" mass="56347">MDDWLFPYQTTRMPVLARNVVATSQPLAAQAGLSMLHLGGNAVDAALAAAITLTVVEPTGNGVGGDAFAQVWDGSRLYGLNGSGCSPLAWTAEHFAGRQMMPLLGWDAVTVPGAVSAWSALSQRFGKLPFAELFKPAIGYARYGFAVTPIIAERWRETAGAFGDFPEFCRVFLPGGRPPRPGQVVVFPELAESLEELADSGGESLYRGPLAERIARCAEQQGGMLDRDDLARHRPLWVQPLSLAYRGHTVHELPPNGQGIAVLLALGILSHFEIAAHPVDSAGSVHLQAEAMKLAFADVFRHLADAQAMRIDVAELLDPAYLAERASLIDPHRASFPTPGPPGEPGTVYLASADQQGMMVSLIQSNYHGFGSGIVVPGTGISLHNRGCGFVLTPDHPNRVGGGKRPFHTIIPAFVSREGEPVAAFGVMGAHMQAQGHVQMMIRLFDYGQHPQAASDAPRWHVNRDLSLSLEEGFPEDAVAGLTARGQRLVLDTTTAVFGGAQLVRRLANGWYLAGSDHRKDGQAVGF</sequence>
<evidence type="ECO:0000313" key="2">
    <source>
        <dbReference type="Proteomes" id="UP000830055"/>
    </source>
</evidence>
<dbReference type="Pfam" id="PF01019">
    <property type="entry name" value="G_glu_transpept"/>
    <property type="match status" value="1"/>
</dbReference>
<dbReference type="InterPro" id="IPR043137">
    <property type="entry name" value="GGT_ssub_C"/>
</dbReference>
<accession>A0ABM7WBG2</accession>
<dbReference type="InterPro" id="IPR029055">
    <property type="entry name" value="Ntn_hydrolases_N"/>
</dbReference>
<dbReference type="SUPFAM" id="SSF56235">
    <property type="entry name" value="N-terminal nucleophile aminohydrolases (Ntn hydrolases)"/>
    <property type="match status" value="1"/>
</dbReference>
<dbReference type="PRINTS" id="PR01210">
    <property type="entry name" value="GGTRANSPTASE"/>
</dbReference>
<protein>
    <submittedName>
        <fullName evidence="1">Gamma-glutamyltransferase</fullName>
    </submittedName>
</protein>
<dbReference type="Proteomes" id="UP000830055">
    <property type="component" value="Chromosome"/>
</dbReference>
<keyword evidence="2" id="KW-1185">Reference proteome</keyword>
<dbReference type="RefSeq" id="WP_284151706.1">
    <property type="nucleotide sequence ID" value="NZ_AP025516.1"/>
</dbReference>
<organism evidence="1 2">
    <name type="scientific">Desulfofustis limnaeus</name>
    <dbReference type="NCBI Taxonomy" id="2740163"/>
    <lineage>
        <taxon>Bacteria</taxon>
        <taxon>Pseudomonadati</taxon>
        <taxon>Thermodesulfobacteriota</taxon>
        <taxon>Desulfobulbia</taxon>
        <taxon>Desulfobulbales</taxon>
        <taxon>Desulfocapsaceae</taxon>
        <taxon>Desulfofustis</taxon>
    </lineage>
</organism>
<dbReference type="PANTHER" id="PTHR43881:SF1">
    <property type="entry name" value="GAMMA-GLUTAMYLTRANSPEPTIDASE (AFU_ORTHOLOGUE AFUA_4G13580)"/>
    <property type="match status" value="1"/>
</dbReference>
<evidence type="ECO:0000313" key="1">
    <source>
        <dbReference type="EMBL" id="BDD88330.1"/>
    </source>
</evidence>